<comment type="pathway">
    <text evidence="2">Protein modification; protein glycosylation.</text>
</comment>
<name>A0A1I8JK03_9PLAT</name>
<dbReference type="GO" id="GO:0006487">
    <property type="term" value="P:protein N-linked glycosylation"/>
    <property type="evidence" value="ECO:0007669"/>
    <property type="project" value="TreeGrafter"/>
</dbReference>
<keyword evidence="4 10" id="KW-0328">Glycosyltransferase</keyword>
<dbReference type="Proteomes" id="UP000095280">
    <property type="component" value="Unplaced"/>
</dbReference>
<feature type="transmembrane region" description="Helical" evidence="10">
    <location>
        <begin position="486"/>
        <end position="513"/>
    </location>
</feature>
<dbReference type="InterPro" id="IPR005599">
    <property type="entry name" value="GPI_mannosylTrfase"/>
</dbReference>
<dbReference type="WBParaSite" id="maker-uti_cns_0048420-snap-gene-0.2-mRNA-1">
    <property type="protein sequence ID" value="maker-uti_cns_0048420-snap-gene-0.2-mRNA-1"/>
    <property type="gene ID" value="maker-uti_cns_0048420-snap-gene-0.2"/>
</dbReference>
<evidence type="ECO:0000256" key="6">
    <source>
        <dbReference type="ARBA" id="ARBA00022692"/>
    </source>
</evidence>
<feature type="transmembrane region" description="Helical" evidence="10">
    <location>
        <begin position="307"/>
        <end position="328"/>
    </location>
</feature>
<evidence type="ECO:0000313" key="11">
    <source>
        <dbReference type="Proteomes" id="UP000095280"/>
    </source>
</evidence>
<evidence type="ECO:0000256" key="2">
    <source>
        <dbReference type="ARBA" id="ARBA00004922"/>
    </source>
</evidence>
<feature type="transmembrane region" description="Helical" evidence="10">
    <location>
        <begin position="669"/>
        <end position="693"/>
    </location>
</feature>
<evidence type="ECO:0000256" key="8">
    <source>
        <dbReference type="ARBA" id="ARBA00022989"/>
    </source>
</evidence>
<evidence type="ECO:0000256" key="5">
    <source>
        <dbReference type="ARBA" id="ARBA00022679"/>
    </source>
</evidence>
<feature type="transmembrane region" description="Helical" evidence="10">
    <location>
        <begin position="617"/>
        <end position="637"/>
    </location>
</feature>
<evidence type="ECO:0000256" key="1">
    <source>
        <dbReference type="ARBA" id="ARBA00004477"/>
    </source>
</evidence>
<feature type="transmembrane region" description="Helical" evidence="10">
    <location>
        <begin position="525"/>
        <end position="548"/>
    </location>
</feature>
<feature type="transmembrane region" description="Helical" evidence="10">
    <location>
        <begin position="583"/>
        <end position="605"/>
    </location>
</feature>
<comment type="subcellular location">
    <subcellularLocation>
        <location evidence="1 10">Endoplasmic reticulum membrane</location>
        <topology evidence="1 10">Multi-pass membrane protein</topology>
    </subcellularLocation>
</comment>
<accession>A0A1I8JK03</accession>
<dbReference type="AlphaFoldDB" id="A0A1I8JK03"/>
<evidence type="ECO:0000313" key="12">
    <source>
        <dbReference type="WBParaSite" id="maker-uti_cns_0048420-snap-gene-0.2-mRNA-1"/>
    </source>
</evidence>
<evidence type="ECO:0000256" key="9">
    <source>
        <dbReference type="ARBA" id="ARBA00023136"/>
    </source>
</evidence>
<dbReference type="PANTHER" id="PTHR22760:SF2">
    <property type="entry name" value="ALPHA-1,2-MANNOSYLTRANSFERASE ALG9"/>
    <property type="match status" value="1"/>
</dbReference>
<keyword evidence="9 10" id="KW-0472">Membrane</keyword>
<dbReference type="GO" id="GO:0005789">
    <property type="term" value="C:endoplasmic reticulum membrane"/>
    <property type="evidence" value="ECO:0007669"/>
    <property type="project" value="UniProtKB-SubCell"/>
</dbReference>
<feature type="transmembrane region" description="Helical" evidence="10">
    <location>
        <begin position="445"/>
        <end position="466"/>
    </location>
</feature>
<evidence type="ECO:0000256" key="3">
    <source>
        <dbReference type="ARBA" id="ARBA00007063"/>
    </source>
</evidence>
<keyword evidence="6 10" id="KW-0812">Transmembrane</keyword>
<feature type="transmembrane region" description="Helical" evidence="10">
    <location>
        <begin position="380"/>
        <end position="398"/>
    </location>
</feature>
<reference evidence="12" key="1">
    <citation type="submission" date="2016-11" db="UniProtKB">
        <authorList>
            <consortium name="WormBaseParasite"/>
        </authorList>
    </citation>
    <scope>IDENTIFICATION</scope>
</reference>
<dbReference type="EC" id="2.4.1.-" evidence="10"/>
<dbReference type="PANTHER" id="PTHR22760">
    <property type="entry name" value="GLYCOSYLTRANSFERASE"/>
    <property type="match status" value="1"/>
</dbReference>
<proteinExistence type="inferred from homology"/>
<dbReference type="GO" id="GO:0000026">
    <property type="term" value="F:alpha-1,2-mannosyltransferase activity"/>
    <property type="evidence" value="ECO:0007669"/>
    <property type="project" value="TreeGrafter"/>
</dbReference>
<keyword evidence="7 10" id="KW-0256">Endoplasmic reticulum</keyword>
<keyword evidence="11" id="KW-1185">Reference proteome</keyword>
<evidence type="ECO:0000256" key="10">
    <source>
        <dbReference type="RuleBase" id="RU363075"/>
    </source>
</evidence>
<sequence length="1150" mass="127238">NLLLLGLADLHAPFDALNGLRVHDFCITSALVKPGSGHVLDRGVGHVLDREVGHVLDRGVGHVLDREVGRVLDREVGHVLDRGVGRVLDREVGHVLDREVGRVLDRGVGHILDKGVVRALQILQFGRFNLQFGRFKFYSSGASNSTVRALQILQFGRFKFYSSGASNLTVRALQISTVRALQIQIYSSGASNLTVRALQILQFGRFKFYSFGASNPTVRALQILQFGRFKSYSFGASILEFWRFKSYSSGASNPTVRALQILQFGRFKFYSSGASNPTVRALQILQFGRFKSYSSGASNSTVLALQILQFAALQILQFSMLLSNWLIFRLCLTVRISSALWNIIHDCDETYNYWEPLHHLLHGSGFQTWEYSPQYALRSYLYLWLYTPPAILISWLGGSKVTQFYAIRFWMAVWTATAETVAFGAVKQRLDKNKSLSKSLSVYSLAFVAFSATSAGLFVSGTAFLPSSFAMQLAYACLAAWLTDRYALAVACIAAMAIVGWPFAAAIGLPLAVDLIALKRKPGLFVAYSAASGLSLAIPVALADTLAYGRPTLSPINLLSYNVLNSGSHLYGTSPLSYYLMNYALNFTPLLPLILIAGLLATLVGQSASRQDRQLRWKLLLWLSPLLLWNAIFFLQAHKEERFLYPCYPFLCLALAVALETIRHRLGSWAVPCIIAAFAAFSLSRILATTLAYQSHVTIYHRLVGHGPAGRLCLGKEWHRFPSAFLLPHGWSVGFVRSEFRGQLPGRFGLADQPFNLDNREETARYLNVTSDCDYLIDKRSNELDFVRYTELEPDYLATGDWQLLEDLPILEPDKSHRLFRAFYLPWLFERSVRFSSYVLLRRVNIDGLAGAGLEVHGRVVANPHLLRSGLLTAAHRGAPVEAVIEEQAVAGDDQHRARNQVLLLGQGGAHDQTGDSADGNQSDEVQANSVAEPDCCCQRLSLLDACSSGLCRSPLVTTTAAAAPTSAVAAPPPELSCRSSSTSCRRCIFSFSRPTSATRSRNAAASMRIWRPWAARASSLKCNLAAKPSSSSSNWPARPRTAASWSRRRVSCRSWTASRPEARASCCRRLALGLLESGEVTPPVPLGVSRREIRYFRCPQRGECRRAFVEVHHPSQIGRGRDAVVQVELQDVHSQEFAGGRRNSMGSSR</sequence>
<feature type="transmembrane region" description="Helical" evidence="10">
    <location>
        <begin position="643"/>
        <end position="662"/>
    </location>
</feature>
<dbReference type="Pfam" id="PF03901">
    <property type="entry name" value="Glyco_transf_22"/>
    <property type="match status" value="1"/>
</dbReference>
<dbReference type="UniPathway" id="UPA00378"/>
<evidence type="ECO:0000256" key="7">
    <source>
        <dbReference type="ARBA" id="ARBA00022824"/>
    </source>
</evidence>
<comment type="similarity">
    <text evidence="3 10">Belongs to the glycosyltransferase 22 family.</text>
</comment>
<keyword evidence="8 10" id="KW-1133">Transmembrane helix</keyword>
<organism evidence="11 12">
    <name type="scientific">Macrostomum lignano</name>
    <dbReference type="NCBI Taxonomy" id="282301"/>
    <lineage>
        <taxon>Eukaryota</taxon>
        <taxon>Metazoa</taxon>
        <taxon>Spiralia</taxon>
        <taxon>Lophotrochozoa</taxon>
        <taxon>Platyhelminthes</taxon>
        <taxon>Rhabditophora</taxon>
        <taxon>Macrostomorpha</taxon>
        <taxon>Macrostomida</taxon>
        <taxon>Macrostomidae</taxon>
        <taxon>Macrostomum</taxon>
    </lineage>
</organism>
<keyword evidence="5" id="KW-0808">Transferase</keyword>
<evidence type="ECO:0000256" key="4">
    <source>
        <dbReference type="ARBA" id="ARBA00022676"/>
    </source>
</evidence>
<protein>
    <recommendedName>
        <fullName evidence="10">Mannosyltransferase</fullName>
        <ecNumber evidence="10">2.4.1.-</ecNumber>
    </recommendedName>
</protein>
<feature type="transmembrane region" description="Helical" evidence="10">
    <location>
        <begin position="404"/>
        <end position="425"/>
    </location>
</feature>